<keyword evidence="3" id="KW-0479">Metal-binding</keyword>
<comment type="similarity">
    <text evidence="1">Belongs to the iron/manganese superoxide dismutase family.</text>
</comment>
<organism evidence="6">
    <name type="scientific">Zea mays</name>
    <name type="common">Maize</name>
    <dbReference type="NCBI Taxonomy" id="4577"/>
    <lineage>
        <taxon>Eukaryota</taxon>
        <taxon>Viridiplantae</taxon>
        <taxon>Streptophyta</taxon>
        <taxon>Embryophyta</taxon>
        <taxon>Tracheophyta</taxon>
        <taxon>Spermatophyta</taxon>
        <taxon>Magnoliopsida</taxon>
        <taxon>Liliopsida</taxon>
        <taxon>Poales</taxon>
        <taxon>Poaceae</taxon>
        <taxon>PACMAD clade</taxon>
        <taxon>Panicoideae</taxon>
        <taxon>Andropogonodae</taxon>
        <taxon>Andropogoneae</taxon>
        <taxon>Tripsacinae</taxon>
        <taxon>Zea</taxon>
    </lineage>
</organism>
<evidence type="ECO:0000256" key="2">
    <source>
        <dbReference type="ARBA" id="ARBA00012682"/>
    </source>
</evidence>
<dbReference type="Pfam" id="PF02777">
    <property type="entry name" value="Sod_Fe_C"/>
    <property type="match status" value="1"/>
</dbReference>
<dbReference type="PANTHER" id="PTHR11404">
    <property type="entry name" value="SUPEROXIDE DISMUTASE 2"/>
    <property type="match status" value="1"/>
</dbReference>
<evidence type="ECO:0000256" key="1">
    <source>
        <dbReference type="ARBA" id="ARBA00008714"/>
    </source>
</evidence>
<dbReference type="EC" id="1.15.1.1" evidence="2"/>
<protein>
    <recommendedName>
        <fullName evidence="2">superoxide dismutase</fullName>
        <ecNumber evidence="2">1.15.1.1</ecNumber>
    </recommendedName>
</protein>
<sequence length="63" mass="6743">MNAEGAALQGSGWVWLALDKEAKKLSVETTANQGSNALWGYSKIQTRSGALCFLPSSYLPNPN</sequence>
<feature type="domain" description="Manganese/iron superoxide dismutase C-terminal" evidence="5">
    <location>
        <begin position="2"/>
        <end position="40"/>
    </location>
</feature>
<name>A0A1D6FNG4_MAIZE</name>
<gene>
    <name evidence="6" type="ORF">ZEAMMB73_Zm00001d009990</name>
</gene>
<keyword evidence="4" id="KW-0560">Oxidoreductase</keyword>
<dbReference type="Gene3D" id="3.55.40.20">
    <property type="entry name" value="Iron/manganese superoxide dismutase, C-terminal domain"/>
    <property type="match status" value="1"/>
</dbReference>
<evidence type="ECO:0000259" key="5">
    <source>
        <dbReference type="Pfam" id="PF02777"/>
    </source>
</evidence>
<reference evidence="6" key="1">
    <citation type="submission" date="2015-12" db="EMBL/GenBank/DDBJ databases">
        <title>Update maize B73 reference genome by single molecule sequencing technologies.</title>
        <authorList>
            <consortium name="Maize Genome Sequencing Project"/>
            <person name="Ware D."/>
        </authorList>
    </citation>
    <scope>NUCLEOTIDE SEQUENCE</scope>
    <source>
        <tissue evidence="6">Seedling</tissue>
    </source>
</reference>
<dbReference type="EMBL" id="CM000784">
    <property type="protein sequence ID" value="AQK93194.1"/>
    <property type="molecule type" value="Genomic_DNA"/>
</dbReference>
<evidence type="ECO:0000256" key="4">
    <source>
        <dbReference type="ARBA" id="ARBA00023002"/>
    </source>
</evidence>
<dbReference type="AlphaFoldDB" id="A0A1D6FNG4"/>
<dbReference type="SUPFAM" id="SSF54719">
    <property type="entry name" value="Fe,Mn superoxide dismutase (SOD), C-terminal domain"/>
    <property type="match status" value="1"/>
</dbReference>
<dbReference type="InterPro" id="IPR036314">
    <property type="entry name" value="SOD_C_sf"/>
</dbReference>
<accession>A0A1D6FNG4</accession>
<dbReference type="InterPro" id="IPR019832">
    <property type="entry name" value="Mn/Fe_SOD_C"/>
</dbReference>
<proteinExistence type="inferred from homology"/>
<dbReference type="InterPro" id="IPR050265">
    <property type="entry name" value="Fe/Mn_Superoxide_Dismutase"/>
</dbReference>
<dbReference type="PANTHER" id="PTHR11404:SF6">
    <property type="entry name" value="SUPEROXIDE DISMUTASE [MN], MITOCHONDRIAL"/>
    <property type="match status" value="1"/>
</dbReference>
<evidence type="ECO:0000256" key="3">
    <source>
        <dbReference type="ARBA" id="ARBA00022723"/>
    </source>
</evidence>
<dbReference type="GO" id="GO:0046872">
    <property type="term" value="F:metal ion binding"/>
    <property type="evidence" value="ECO:0007669"/>
    <property type="project" value="UniProtKB-KW"/>
</dbReference>
<evidence type="ECO:0000313" key="6">
    <source>
        <dbReference type="EMBL" id="AQK93194.1"/>
    </source>
</evidence>
<dbReference type="GO" id="GO:0004784">
    <property type="term" value="F:superoxide dismutase activity"/>
    <property type="evidence" value="ECO:0007669"/>
    <property type="project" value="UniProtKB-EC"/>
</dbReference>